<dbReference type="EMBL" id="JAPDFR010000003">
    <property type="protein sequence ID" value="KAK0388455.1"/>
    <property type="molecule type" value="Genomic_DNA"/>
</dbReference>
<name>A0AA39GJD8_SARSR</name>
<feature type="region of interest" description="Disordered" evidence="1">
    <location>
        <begin position="80"/>
        <end position="110"/>
    </location>
</feature>
<organism evidence="2 3">
    <name type="scientific">Sarocladium strictum</name>
    <name type="common">Black bundle disease fungus</name>
    <name type="synonym">Acremonium strictum</name>
    <dbReference type="NCBI Taxonomy" id="5046"/>
    <lineage>
        <taxon>Eukaryota</taxon>
        <taxon>Fungi</taxon>
        <taxon>Dikarya</taxon>
        <taxon>Ascomycota</taxon>
        <taxon>Pezizomycotina</taxon>
        <taxon>Sordariomycetes</taxon>
        <taxon>Hypocreomycetidae</taxon>
        <taxon>Hypocreales</taxon>
        <taxon>Sarocladiaceae</taxon>
        <taxon>Sarocladium</taxon>
    </lineage>
</organism>
<feature type="compositionally biased region" description="Acidic residues" evidence="1">
    <location>
        <begin position="85"/>
        <end position="98"/>
    </location>
</feature>
<dbReference type="Proteomes" id="UP001175261">
    <property type="component" value="Unassembled WGS sequence"/>
</dbReference>
<keyword evidence="3" id="KW-1185">Reference proteome</keyword>
<proteinExistence type="predicted"/>
<protein>
    <submittedName>
        <fullName evidence="2">Uncharacterized protein</fullName>
    </submittedName>
</protein>
<feature type="region of interest" description="Disordered" evidence="1">
    <location>
        <begin position="1"/>
        <end position="33"/>
    </location>
</feature>
<evidence type="ECO:0000313" key="2">
    <source>
        <dbReference type="EMBL" id="KAK0388455.1"/>
    </source>
</evidence>
<evidence type="ECO:0000313" key="3">
    <source>
        <dbReference type="Proteomes" id="UP001175261"/>
    </source>
</evidence>
<evidence type="ECO:0000256" key="1">
    <source>
        <dbReference type="SAM" id="MobiDB-lite"/>
    </source>
</evidence>
<reference evidence="2" key="1">
    <citation type="submission" date="2022-10" db="EMBL/GenBank/DDBJ databases">
        <title>Determination and structural analysis of whole genome sequence of Sarocladium strictum F4-1.</title>
        <authorList>
            <person name="Hu L."/>
            <person name="Jiang Y."/>
        </authorList>
    </citation>
    <scope>NUCLEOTIDE SEQUENCE</scope>
    <source>
        <strain evidence="2">F4-1</strain>
    </source>
</reference>
<dbReference type="AlphaFoldDB" id="A0AA39GJD8"/>
<gene>
    <name evidence="2" type="ORF">NLU13_4699</name>
</gene>
<comment type="caution">
    <text evidence="2">The sequence shown here is derived from an EMBL/GenBank/DDBJ whole genome shotgun (WGS) entry which is preliminary data.</text>
</comment>
<accession>A0AA39GJD8</accession>
<sequence length="387" mass="42845">MPPKRKSDGPDASAVKKGKKNAPETPADPVLEETLQRKIETRSKRWSKVSASKNLDVHYLKSTKDPAKAYSWKTFCKPGGSKDPYDDEEEEDEEEEEGTSATGPSCDGGKKCPCNKPADDLPSHPYVFTHASMIKQNVASNMLDLRDPDSFEMYTYNDHASYGALEVLRNLMLDFDEAYRNHDWPEMWVVVETIPLFMLFGGGDMVCMCDDGATVQETVGVLLRAPLAAIAALEAHGGEEAAWQPRNVGWILSLWHDLARRFNEQSLLDGEPKPSKAKTFKWAPNNFELYTVATAKRRGIKLVDVSESFIQAIPETTMPSLDKPDPWGWSAAFKRIGGGGRSFGGDALDVTSWSAADRKAAAFKKGKDPITPSMMKQIGEGMLMMRG</sequence>